<keyword evidence="4 6" id="KW-0472">Membrane</keyword>
<evidence type="ECO:0000313" key="7">
    <source>
        <dbReference type="EMBL" id="KAK0545011.1"/>
    </source>
</evidence>
<feature type="transmembrane region" description="Helical" evidence="6">
    <location>
        <begin position="675"/>
        <end position="692"/>
    </location>
</feature>
<proteinExistence type="predicted"/>
<dbReference type="EMBL" id="JAPDMZ010000251">
    <property type="protein sequence ID" value="KAK0545011.1"/>
    <property type="molecule type" value="Genomic_DNA"/>
</dbReference>
<feature type="transmembrane region" description="Helical" evidence="6">
    <location>
        <begin position="407"/>
        <end position="426"/>
    </location>
</feature>
<feature type="transmembrane region" description="Helical" evidence="6">
    <location>
        <begin position="590"/>
        <end position="610"/>
    </location>
</feature>
<feature type="transmembrane region" description="Helical" evidence="6">
    <location>
        <begin position="311"/>
        <end position="330"/>
    </location>
</feature>
<evidence type="ECO:0000256" key="4">
    <source>
        <dbReference type="ARBA" id="ARBA00023136"/>
    </source>
</evidence>
<feature type="transmembrane region" description="Helical" evidence="6">
    <location>
        <begin position="649"/>
        <end position="669"/>
    </location>
</feature>
<evidence type="ECO:0000256" key="5">
    <source>
        <dbReference type="SAM" id="MobiDB-lite"/>
    </source>
</evidence>
<feature type="transmembrane region" description="Helical" evidence="6">
    <location>
        <begin position="284"/>
        <end position="305"/>
    </location>
</feature>
<keyword evidence="2 6" id="KW-0812">Transmembrane</keyword>
<dbReference type="PANTHER" id="PTHR11785">
    <property type="entry name" value="AMINO ACID TRANSPORTER"/>
    <property type="match status" value="1"/>
</dbReference>
<evidence type="ECO:0008006" key="9">
    <source>
        <dbReference type="Google" id="ProtNLM"/>
    </source>
</evidence>
<dbReference type="InterPro" id="IPR050598">
    <property type="entry name" value="AminoAcid_Transporter"/>
</dbReference>
<feature type="compositionally biased region" description="Low complexity" evidence="5">
    <location>
        <begin position="192"/>
        <end position="201"/>
    </location>
</feature>
<feature type="transmembrane region" description="Helical" evidence="6">
    <location>
        <begin position="534"/>
        <end position="555"/>
    </location>
</feature>
<comment type="subcellular location">
    <subcellularLocation>
        <location evidence="1">Membrane</location>
        <topology evidence="1">Multi-pass membrane protein</topology>
    </subcellularLocation>
</comment>
<dbReference type="GO" id="GO:0015179">
    <property type="term" value="F:L-amino acid transmembrane transporter activity"/>
    <property type="evidence" value="ECO:0007669"/>
    <property type="project" value="TreeGrafter"/>
</dbReference>
<dbReference type="AlphaFoldDB" id="A0AAN6GL10"/>
<organism evidence="7 8">
    <name type="scientific">Tilletia horrida</name>
    <dbReference type="NCBI Taxonomy" id="155126"/>
    <lineage>
        <taxon>Eukaryota</taxon>
        <taxon>Fungi</taxon>
        <taxon>Dikarya</taxon>
        <taxon>Basidiomycota</taxon>
        <taxon>Ustilaginomycotina</taxon>
        <taxon>Exobasidiomycetes</taxon>
        <taxon>Tilletiales</taxon>
        <taxon>Tilletiaceae</taxon>
        <taxon>Tilletia</taxon>
    </lineage>
</organism>
<feature type="compositionally biased region" description="Low complexity" evidence="5">
    <location>
        <begin position="1"/>
        <end position="16"/>
    </location>
</feature>
<evidence type="ECO:0000313" key="8">
    <source>
        <dbReference type="Proteomes" id="UP001176517"/>
    </source>
</evidence>
<keyword evidence="8" id="KW-1185">Reference proteome</keyword>
<feature type="compositionally biased region" description="Acidic residues" evidence="5">
    <location>
        <begin position="106"/>
        <end position="117"/>
    </location>
</feature>
<evidence type="ECO:0000256" key="6">
    <source>
        <dbReference type="SAM" id="Phobius"/>
    </source>
</evidence>
<feature type="compositionally biased region" description="Low complexity" evidence="5">
    <location>
        <begin position="71"/>
        <end position="90"/>
    </location>
</feature>
<gene>
    <name evidence="7" type="ORF">OC846_005838</name>
</gene>
<feature type="compositionally biased region" description="Low complexity" evidence="5">
    <location>
        <begin position="142"/>
        <end position="152"/>
    </location>
</feature>
<feature type="region of interest" description="Disordered" evidence="5">
    <location>
        <begin position="741"/>
        <end position="782"/>
    </location>
</feature>
<reference evidence="7" key="1">
    <citation type="journal article" date="2023" name="PhytoFront">
        <title>Draft Genome Resources of Seven Strains of Tilletia horrida, Causal Agent of Kernel Smut of Rice.</title>
        <authorList>
            <person name="Khanal S."/>
            <person name="Antony Babu S."/>
            <person name="Zhou X.G."/>
        </authorList>
    </citation>
    <scope>NUCLEOTIDE SEQUENCE</scope>
    <source>
        <strain evidence="7">TX6</strain>
    </source>
</reference>
<feature type="transmembrane region" description="Helical" evidence="6">
    <location>
        <begin position="492"/>
        <end position="514"/>
    </location>
</feature>
<evidence type="ECO:0000256" key="2">
    <source>
        <dbReference type="ARBA" id="ARBA00022692"/>
    </source>
</evidence>
<name>A0AAN6GL10_9BASI</name>
<accession>A0AAN6GL10</accession>
<dbReference type="InterPro" id="IPR002293">
    <property type="entry name" value="AA/rel_permease1"/>
</dbReference>
<protein>
    <recommendedName>
        <fullName evidence="9">Amino acid permease/ SLC12A domain-containing protein</fullName>
    </recommendedName>
</protein>
<feature type="transmembrane region" description="Helical" evidence="6">
    <location>
        <begin position="616"/>
        <end position="637"/>
    </location>
</feature>
<dbReference type="Gene3D" id="1.20.1740.10">
    <property type="entry name" value="Amino acid/polyamine transporter I"/>
    <property type="match status" value="1"/>
</dbReference>
<feature type="transmembrane region" description="Helical" evidence="6">
    <location>
        <begin position="240"/>
        <end position="263"/>
    </location>
</feature>
<dbReference type="Pfam" id="PF13520">
    <property type="entry name" value="AA_permease_2"/>
    <property type="match status" value="1"/>
</dbReference>
<dbReference type="PANTHER" id="PTHR11785:SF512">
    <property type="entry name" value="SOBREMESA, ISOFORM B"/>
    <property type="match status" value="1"/>
</dbReference>
<evidence type="ECO:0000256" key="3">
    <source>
        <dbReference type="ARBA" id="ARBA00022989"/>
    </source>
</evidence>
<feature type="transmembrane region" description="Helical" evidence="6">
    <location>
        <begin position="215"/>
        <end position="234"/>
    </location>
</feature>
<sequence>MSDPVAAAIATAGVPADEPSNAHSVPLSHHDEDDEGEDDLVVYADEHPVSNNKAKPAAIPTFSLTRASMDGSKSGRSGQPQQGSGSNSVSVLRSVHGDPSGSFDPEHDEDDDEEDGLNFDYRSHLLPLSPSAEDDDDDYEARGAVGASSSSRGAGGSRGRGRAVAGAQAGSSHNGAYGEVEGSIRAGLLNGSSRTSRSRSTAGTKKAMREHSKRVGLIDGIALTVGLQIGSGIFSSPGVVTLNAGSVGASFLVWILSGILAWTGASSFAELGAAIPLNGGAQAYLNYSFGPLSAYLFAWTAITALKPGSGAIIAIIFGEYVARIIFHVYVPLRASDSKSENTSDPLGGVTTSFSANNTSAAALAKRAPAHEQGLESVPDWAIKLIACGLVALLTLFNVISAKLGTRLQVATVVVKLLVTIPIFAIVQVSRGRAPEASLHAYSSLGALFEGSATSASAYALACYTALWSFDGFDTVSYVAASFKNPSRDLPRAIHTSLSIVLVVFVAAVASYFAVLPPAQVKRTNTVALDFGSALFGNTGAILFASLVAFSCFGALNGSIYTSGRLVSAASAEGYLPSVFAVYSRRTDTPVAAILLQSGLTILFVLFGSGFASLVNFYAVCSWSFYCLTGLALLSLRVKEPNLERPYKTWLATPILFSTLALFLLFMPIFSAPLEALAAAGFIGAGVPMYFITQPKARARIPGLRWLHERLGFGRRTSMGLDGVGVGGAAYANLVGALPGDVEDSDTGRPHAMKEARGHEHEEEEEAMEMLPKELRESEDEER</sequence>
<dbReference type="Proteomes" id="UP001176517">
    <property type="component" value="Unassembled WGS sequence"/>
</dbReference>
<feature type="region of interest" description="Disordered" evidence="5">
    <location>
        <begin position="1"/>
        <end position="211"/>
    </location>
</feature>
<feature type="compositionally biased region" description="Low complexity" evidence="5">
    <location>
        <begin position="162"/>
        <end position="172"/>
    </location>
</feature>
<evidence type="ECO:0000256" key="1">
    <source>
        <dbReference type="ARBA" id="ARBA00004141"/>
    </source>
</evidence>
<comment type="caution">
    <text evidence="7">The sequence shown here is derived from an EMBL/GenBank/DDBJ whole genome shotgun (WGS) entry which is preliminary data.</text>
</comment>
<feature type="transmembrane region" description="Helical" evidence="6">
    <location>
        <begin position="380"/>
        <end position="401"/>
    </location>
</feature>
<dbReference type="GO" id="GO:0016020">
    <property type="term" value="C:membrane"/>
    <property type="evidence" value="ECO:0007669"/>
    <property type="project" value="UniProtKB-SubCell"/>
</dbReference>
<keyword evidence="3 6" id="KW-1133">Transmembrane helix</keyword>
<feature type="compositionally biased region" description="Basic and acidic residues" evidence="5">
    <location>
        <begin position="745"/>
        <end position="760"/>
    </location>
</feature>